<reference evidence="3" key="1">
    <citation type="submission" date="2023-07" db="EMBL/GenBank/DDBJ databases">
        <title>30 novel species of actinomycetes from the DSMZ collection.</title>
        <authorList>
            <person name="Nouioui I."/>
        </authorList>
    </citation>
    <scope>NUCLEOTIDE SEQUENCE [LARGE SCALE GENOMIC DNA]</scope>
    <source>
        <strain evidence="3">DSM 44743</strain>
    </source>
</reference>
<organism evidence="2 3">
    <name type="scientific">Nocardiopsis lambiniae</name>
    <dbReference type="NCBI Taxonomy" id="3075539"/>
    <lineage>
        <taxon>Bacteria</taxon>
        <taxon>Bacillati</taxon>
        <taxon>Actinomycetota</taxon>
        <taxon>Actinomycetes</taxon>
        <taxon>Streptosporangiales</taxon>
        <taxon>Nocardiopsidaceae</taxon>
        <taxon>Nocardiopsis</taxon>
    </lineage>
</organism>
<comment type="caution">
    <text evidence="2">The sequence shown here is derived from an EMBL/GenBank/DDBJ whole genome shotgun (WGS) entry which is preliminary data.</text>
</comment>
<protein>
    <submittedName>
        <fullName evidence="2">Uncharacterized protein</fullName>
    </submittedName>
</protein>
<keyword evidence="3" id="KW-1185">Reference proteome</keyword>
<sequence length="128" mass="13872">MRYGLWWVERATAGARGGIHAFTRAAAREIRGAADATLRLLPARAGRSTASEPWDDRTLFTGLTVFSLVAVAVSLLLGFGVAEWMRTEPEALLIAGLGAVVVGAVLLPLGRLVFTSRRRRRAVAEERE</sequence>
<dbReference type="Proteomes" id="UP001183390">
    <property type="component" value="Unassembled WGS sequence"/>
</dbReference>
<name>A0ABU2MA54_9ACTN</name>
<gene>
    <name evidence="2" type="ORF">RM479_14130</name>
</gene>
<dbReference type="RefSeq" id="WP_311512197.1">
    <property type="nucleotide sequence ID" value="NZ_JAVREP010000008.1"/>
</dbReference>
<proteinExistence type="predicted"/>
<feature type="transmembrane region" description="Helical" evidence="1">
    <location>
        <begin position="91"/>
        <end position="114"/>
    </location>
</feature>
<keyword evidence="1" id="KW-1133">Transmembrane helix</keyword>
<keyword evidence="1" id="KW-0812">Transmembrane</keyword>
<feature type="transmembrane region" description="Helical" evidence="1">
    <location>
        <begin position="59"/>
        <end position="79"/>
    </location>
</feature>
<evidence type="ECO:0000313" key="3">
    <source>
        <dbReference type="Proteomes" id="UP001183390"/>
    </source>
</evidence>
<evidence type="ECO:0000313" key="2">
    <source>
        <dbReference type="EMBL" id="MDT0329554.1"/>
    </source>
</evidence>
<evidence type="ECO:0000256" key="1">
    <source>
        <dbReference type="SAM" id="Phobius"/>
    </source>
</evidence>
<keyword evidence="1" id="KW-0472">Membrane</keyword>
<accession>A0ABU2MA54</accession>
<dbReference type="EMBL" id="JAVREP010000008">
    <property type="protein sequence ID" value="MDT0329554.1"/>
    <property type="molecule type" value="Genomic_DNA"/>
</dbReference>